<dbReference type="SUPFAM" id="SSF56645">
    <property type="entry name" value="Acyl-CoA dehydrogenase NM domain-like"/>
    <property type="match status" value="1"/>
</dbReference>
<reference evidence="3 4" key="1">
    <citation type="submission" date="2024-01" db="EMBL/GenBank/DDBJ databases">
        <title>The genomes of 5 underutilized Papilionoideae crops provide insights into root nodulation and disease resistanc.</title>
        <authorList>
            <person name="Yuan L."/>
        </authorList>
    </citation>
    <scope>NUCLEOTIDE SEQUENCE [LARGE SCALE GENOMIC DNA]</scope>
    <source>
        <strain evidence="3">ZHUSHIDOU_FW_LH</strain>
        <tissue evidence="3">Leaf</tissue>
    </source>
</reference>
<name>A0AAN9F408_CROPI</name>
<dbReference type="GO" id="GO:0050660">
    <property type="term" value="F:flavin adenine dinucleotide binding"/>
    <property type="evidence" value="ECO:0007669"/>
    <property type="project" value="InterPro"/>
</dbReference>
<accession>A0AAN9F408</accession>
<keyword evidence="4" id="KW-1185">Reference proteome</keyword>
<protein>
    <recommendedName>
        <fullName evidence="2">Acyl-CoA oxidase/dehydrogenase middle domain-containing protein</fullName>
    </recommendedName>
</protein>
<keyword evidence="1" id="KW-0175">Coiled coil</keyword>
<evidence type="ECO:0000259" key="2">
    <source>
        <dbReference type="Pfam" id="PF02770"/>
    </source>
</evidence>
<organism evidence="3 4">
    <name type="scientific">Crotalaria pallida</name>
    <name type="common">Smooth rattlebox</name>
    <name type="synonym">Crotalaria striata</name>
    <dbReference type="NCBI Taxonomy" id="3830"/>
    <lineage>
        <taxon>Eukaryota</taxon>
        <taxon>Viridiplantae</taxon>
        <taxon>Streptophyta</taxon>
        <taxon>Embryophyta</taxon>
        <taxon>Tracheophyta</taxon>
        <taxon>Spermatophyta</taxon>
        <taxon>Magnoliopsida</taxon>
        <taxon>eudicotyledons</taxon>
        <taxon>Gunneridae</taxon>
        <taxon>Pentapetalae</taxon>
        <taxon>rosids</taxon>
        <taxon>fabids</taxon>
        <taxon>Fabales</taxon>
        <taxon>Fabaceae</taxon>
        <taxon>Papilionoideae</taxon>
        <taxon>50 kb inversion clade</taxon>
        <taxon>genistoids sensu lato</taxon>
        <taxon>core genistoids</taxon>
        <taxon>Crotalarieae</taxon>
        <taxon>Crotalaria</taxon>
    </lineage>
</organism>
<dbReference type="GO" id="GO:0016627">
    <property type="term" value="F:oxidoreductase activity, acting on the CH-CH group of donors"/>
    <property type="evidence" value="ECO:0007669"/>
    <property type="project" value="InterPro"/>
</dbReference>
<feature type="coiled-coil region" evidence="1">
    <location>
        <begin position="70"/>
        <end position="132"/>
    </location>
</feature>
<dbReference type="InterPro" id="IPR046373">
    <property type="entry name" value="Acyl-CoA_Oxase/DH_mid-dom_sf"/>
</dbReference>
<dbReference type="Gene3D" id="1.10.540.10">
    <property type="entry name" value="Acyl-CoA dehydrogenase/oxidase, N-terminal domain"/>
    <property type="match status" value="1"/>
</dbReference>
<dbReference type="PANTHER" id="PTHR48050:SF16">
    <property type="entry name" value="STEROL 3-BETA-GLUCOSYLTRANSFERASE UGT80B1"/>
    <property type="match status" value="1"/>
</dbReference>
<gene>
    <name evidence="3" type="ORF">RIF29_21037</name>
</gene>
<dbReference type="Pfam" id="PF02770">
    <property type="entry name" value="Acyl-CoA_dh_M"/>
    <property type="match status" value="1"/>
</dbReference>
<dbReference type="EMBL" id="JAYWIO010000004">
    <property type="protein sequence ID" value="KAK7268339.1"/>
    <property type="molecule type" value="Genomic_DNA"/>
</dbReference>
<dbReference type="InterPro" id="IPR050426">
    <property type="entry name" value="Glycosyltransferase_28"/>
</dbReference>
<dbReference type="Gene3D" id="3.40.50.2000">
    <property type="entry name" value="Glycogen Phosphorylase B"/>
    <property type="match status" value="2"/>
</dbReference>
<dbReference type="Proteomes" id="UP001372338">
    <property type="component" value="Unassembled WGS sequence"/>
</dbReference>
<dbReference type="AlphaFoldDB" id="A0AAN9F408"/>
<comment type="caution">
    <text evidence="3">The sequence shown here is derived from an EMBL/GenBank/DDBJ whole genome shotgun (WGS) entry which is preliminary data.</text>
</comment>
<proteinExistence type="predicted"/>
<dbReference type="InterPro" id="IPR006091">
    <property type="entry name" value="Acyl-CoA_Oxase/DH_mid-dom"/>
</dbReference>
<evidence type="ECO:0000256" key="1">
    <source>
        <dbReference type="SAM" id="Coils"/>
    </source>
</evidence>
<dbReference type="SUPFAM" id="SSF53756">
    <property type="entry name" value="UDP-Glycosyltransferase/glycogen phosphorylase"/>
    <property type="match status" value="1"/>
</dbReference>
<sequence>MWSPHVVPKPTDWGPLVDVVGYCFLDLGSKYQPRKDIVRWIKKGPKPLYFGFGSMVYKKMTKHYKQMQAIQEQVNSVKTVENKLKALKTKLSDEEVLEQSLGAQLVDRQSKVEQMEESRKQVEKECNVMREEATKHLQIVKLEVESKRDAMEARQRNVDESVLAEHIFGDHVGALSMSEPNAGSDAVSMKCKADRVDGGYILNGNKMWCTNGPVAQTVVFAIAGYSTLLPWSMKKVVGTARV</sequence>
<feature type="domain" description="Acyl-CoA oxidase/dehydrogenase middle" evidence="2">
    <location>
        <begin position="174"/>
        <end position="220"/>
    </location>
</feature>
<dbReference type="InterPro" id="IPR037069">
    <property type="entry name" value="AcylCoA_DH/ox_N_sf"/>
</dbReference>
<evidence type="ECO:0000313" key="4">
    <source>
        <dbReference type="Proteomes" id="UP001372338"/>
    </source>
</evidence>
<dbReference type="Gene3D" id="2.40.110.10">
    <property type="entry name" value="Butyryl-CoA Dehydrogenase, subunit A, domain 2"/>
    <property type="match status" value="1"/>
</dbReference>
<evidence type="ECO:0000313" key="3">
    <source>
        <dbReference type="EMBL" id="KAK7268339.1"/>
    </source>
</evidence>
<dbReference type="PANTHER" id="PTHR48050">
    <property type="entry name" value="STEROL 3-BETA-GLUCOSYLTRANSFERASE"/>
    <property type="match status" value="1"/>
</dbReference>
<dbReference type="InterPro" id="IPR009100">
    <property type="entry name" value="AcylCoA_DH/oxidase_NM_dom_sf"/>
</dbReference>